<dbReference type="InterPro" id="IPR014048">
    <property type="entry name" value="MethylDNA_cys_MeTrfase_DNA-bd"/>
</dbReference>
<keyword evidence="5 10" id="KW-0808">Transferase</keyword>
<dbReference type="GO" id="GO:0032259">
    <property type="term" value="P:methylation"/>
    <property type="evidence" value="ECO:0007669"/>
    <property type="project" value="UniProtKB-KW"/>
</dbReference>
<dbReference type="SUPFAM" id="SSF46767">
    <property type="entry name" value="Methylated DNA-protein cysteine methyltransferase, C-terminal domain"/>
    <property type="match status" value="1"/>
</dbReference>
<dbReference type="InterPro" id="IPR036631">
    <property type="entry name" value="MGMT_N_sf"/>
</dbReference>
<organism evidence="10 11">
    <name type="scientific">Sinorhizobium terangae</name>
    <dbReference type="NCBI Taxonomy" id="110322"/>
    <lineage>
        <taxon>Bacteria</taxon>
        <taxon>Pseudomonadati</taxon>
        <taxon>Pseudomonadota</taxon>
        <taxon>Alphaproteobacteria</taxon>
        <taxon>Hyphomicrobiales</taxon>
        <taxon>Rhizobiaceae</taxon>
        <taxon>Sinorhizobium/Ensifer group</taxon>
        <taxon>Sinorhizobium</taxon>
    </lineage>
</organism>
<proteinExistence type="inferred from homology"/>
<evidence type="ECO:0000256" key="4">
    <source>
        <dbReference type="ARBA" id="ARBA00022603"/>
    </source>
</evidence>
<accession>A0A6N7LJ19</accession>
<evidence type="ECO:0000313" key="10">
    <source>
        <dbReference type="EMBL" id="MQX17219.1"/>
    </source>
</evidence>
<dbReference type="FunFam" id="1.10.10.10:FF:000214">
    <property type="entry name" value="Methylated-DNA--protein-cysteine methyltransferase"/>
    <property type="match status" value="1"/>
</dbReference>
<dbReference type="Gene3D" id="1.10.10.10">
    <property type="entry name" value="Winged helix-like DNA-binding domain superfamily/Winged helix DNA-binding domain"/>
    <property type="match status" value="1"/>
</dbReference>
<evidence type="ECO:0000256" key="5">
    <source>
        <dbReference type="ARBA" id="ARBA00022679"/>
    </source>
</evidence>
<dbReference type="GO" id="GO:0003908">
    <property type="term" value="F:methylated-DNA-[protein]-cysteine S-methyltransferase activity"/>
    <property type="evidence" value="ECO:0007669"/>
    <property type="project" value="UniProtKB-EC"/>
</dbReference>
<dbReference type="PANTHER" id="PTHR10815:SF5">
    <property type="entry name" value="METHYLATED-DNA--PROTEIN-CYSTEINE METHYLTRANSFERASE"/>
    <property type="match status" value="1"/>
</dbReference>
<evidence type="ECO:0000256" key="6">
    <source>
        <dbReference type="ARBA" id="ARBA00022763"/>
    </source>
</evidence>
<evidence type="ECO:0000313" key="11">
    <source>
        <dbReference type="Proteomes" id="UP000439983"/>
    </source>
</evidence>
<dbReference type="GO" id="GO:0006281">
    <property type="term" value="P:DNA repair"/>
    <property type="evidence" value="ECO:0007669"/>
    <property type="project" value="UniProtKB-KW"/>
</dbReference>
<reference evidence="10 11" key="1">
    <citation type="journal article" date="2013" name="Genome Biol.">
        <title>Comparative genomics of the core and accessory genomes of 48 Sinorhizobium strains comprising five genospecies.</title>
        <authorList>
            <person name="Sugawara M."/>
            <person name="Epstein B."/>
            <person name="Badgley B.D."/>
            <person name="Unno T."/>
            <person name="Xu L."/>
            <person name="Reese J."/>
            <person name="Gyaneshwar P."/>
            <person name="Denny R."/>
            <person name="Mudge J."/>
            <person name="Bharti A.K."/>
            <person name="Farmer A.D."/>
            <person name="May G.D."/>
            <person name="Woodward J.E."/>
            <person name="Medigue C."/>
            <person name="Vallenet D."/>
            <person name="Lajus A."/>
            <person name="Rouy Z."/>
            <person name="Martinez-Vaz B."/>
            <person name="Tiffin P."/>
            <person name="Young N.D."/>
            <person name="Sadowsky M.J."/>
        </authorList>
    </citation>
    <scope>NUCLEOTIDE SEQUENCE [LARGE SCALE GENOMIC DNA]</scope>
    <source>
        <strain evidence="10 11">USDA4894</strain>
    </source>
</reference>
<dbReference type="EMBL" id="WITC01000090">
    <property type="protein sequence ID" value="MQX17219.1"/>
    <property type="molecule type" value="Genomic_DNA"/>
</dbReference>
<dbReference type="Pfam" id="PF01035">
    <property type="entry name" value="DNA_binding_1"/>
    <property type="match status" value="1"/>
</dbReference>
<evidence type="ECO:0000256" key="3">
    <source>
        <dbReference type="ARBA" id="ARBA00011918"/>
    </source>
</evidence>
<evidence type="ECO:0000259" key="9">
    <source>
        <dbReference type="Pfam" id="PF01035"/>
    </source>
</evidence>
<dbReference type="PANTHER" id="PTHR10815">
    <property type="entry name" value="METHYLATED-DNA--PROTEIN-CYSTEINE METHYLTRANSFERASE"/>
    <property type="match status" value="1"/>
</dbReference>
<dbReference type="EC" id="2.1.1.63" evidence="3"/>
<keyword evidence="6" id="KW-0227">DNA damage</keyword>
<comment type="caution">
    <text evidence="10">The sequence shown here is derived from an EMBL/GenBank/DDBJ whole genome shotgun (WGS) entry which is preliminary data.</text>
</comment>
<evidence type="ECO:0000256" key="1">
    <source>
        <dbReference type="ARBA" id="ARBA00001286"/>
    </source>
</evidence>
<dbReference type="RefSeq" id="WP_153441098.1">
    <property type="nucleotide sequence ID" value="NZ_JACIGA010000001.1"/>
</dbReference>
<keyword evidence="4 10" id="KW-0489">Methyltransferase</keyword>
<evidence type="ECO:0000256" key="8">
    <source>
        <dbReference type="ARBA" id="ARBA00049348"/>
    </source>
</evidence>
<evidence type="ECO:0000256" key="2">
    <source>
        <dbReference type="ARBA" id="ARBA00008711"/>
    </source>
</evidence>
<dbReference type="PROSITE" id="PS00374">
    <property type="entry name" value="MGMT"/>
    <property type="match status" value="1"/>
</dbReference>
<comment type="similarity">
    <text evidence="2">Belongs to the MGMT family.</text>
</comment>
<dbReference type="Proteomes" id="UP000439983">
    <property type="component" value="Unassembled WGS sequence"/>
</dbReference>
<sequence length="183" mass="19693">MHHYLIFETVGGFCGIAWNDNGITRFQLPTKDAAAAERMLLRRLPNAEPGTPTPDVLEAVAAAKRYFEGQETDFSDIRLDLAGQEAFFRQVYAAARRVRWGQTTTYGALAKELGAGPEAARDVGQAMAKNPVPLIIPCHRVLAAGGKIGGFSAPGGATAKTRMLELEGVHVDPPQPAQQTFGF</sequence>
<dbReference type="SUPFAM" id="SSF53155">
    <property type="entry name" value="Methylated DNA-protein cysteine methyltransferase domain"/>
    <property type="match status" value="1"/>
</dbReference>
<gene>
    <name evidence="10" type="ORF">GHK62_21365</name>
</gene>
<keyword evidence="7" id="KW-0234">DNA repair</keyword>
<keyword evidence="11" id="KW-1185">Reference proteome</keyword>
<dbReference type="OrthoDB" id="9802228at2"/>
<feature type="domain" description="Methylated-DNA-[protein]-cysteine S-methyltransferase DNA binding" evidence="9">
    <location>
        <begin position="86"/>
        <end position="169"/>
    </location>
</feature>
<dbReference type="InterPro" id="IPR036217">
    <property type="entry name" value="MethylDNA_cys_MeTrfase_DNAb"/>
</dbReference>
<dbReference type="CDD" id="cd06445">
    <property type="entry name" value="ATase"/>
    <property type="match status" value="1"/>
</dbReference>
<evidence type="ECO:0000256" key="7">
    <source>
        <dbReference type="ARBA" id="ARBA00023204"/>
    </source>
</evidence>
<protein>
    <recommendedName>
        <fullName evidence="3">methylated-DNA--[protein]-cysteine S-methyltransferase</fullName>
        <ecNumber evidence="3">2.1.1.63</ecNumber>
    </recommendedName>
</protein>
<comment type="catalytic activity">
    <reaction evidence="8">
        <text>a 6-O-methyl-2'-deoxyguanosine in DNA + L-cysteinyl-[protein] = S-methyl-L-cysteinyl-[protein] + a 2'-deoxyguanosine in DNA</text>
        <dbReference type="Rhea" id="RHEA:24000"/>
        <dbReference type="Rhea" id="RHEA-COMP:10131"/>
        <dbReference type="Rhea" id="RHEA-COMP:10132"/>
        <dbReference type="Rhea" id="RHEA-COMP:11367"/>
        <dbReference type="Rhea" id="RHEA-COMP:11368"/>
        <dbReference type="ChEBI" id="CHEBI:29950"/>
        <dbReference type="ChEBI" id="CHEBI:82612"/>
        <dbReference type="ChEBI" id="CHEBI:85445"/>
        <dbReference type="ChEBI" id="CHEBI:85448"/>
        <dbReference type="EC" id="2.1.1.63"/>
    </reaction>
</comment>
<dbReference type="InterPro" id="IPR001497">
    <property type="entry name" value="MethylDNA_cys_MeTrfase_AS"/>
</dbReference>
<dbReference type="AlphaFoldDB" id="A0A6N7LJ19"/>
<name>A0A6N7LJ19_SINTE</name>
<dbReference type="NCBIfam" id="TIGR00589">
    <property type="entry name" value="ogt"/>
    <property type="match status" value="1"/>
</dbReference>
<comment type="catalytic activity">
    <reaction evidence="1">
        <text>a 4-O-methyl-thymidine in DNA + L-cysteinyl-[protein] = a thymidine in DNA + S-methyl-L-cysteinyl-[protein]</text>
        <dbReference type="Rhea" id="RHEA:53428"/>
        <dbReference type="Rhea" id="RHEA-COMP:10131"/>
        <dbReference type="Rhea" id="RHEA-COMP:10132"/>
        <dbReference type="Rhea" id="RHEA-COMP:13555"/>
        <dbReference type="Rhea" id="RHEA-COMP:13556"/>
        <dbReference type="ChEBI" id="CHEBI:29950"/>
        <dbReference type="ChEBI" id="CHEBI:82612"/>
        <dbReference type="ChEBI" id="CHEBI:137386"/>
        <dbReference type="ChEBI" id="CHEBI:137387"/>
        <dbReference type="EC" id="2.1.1.63"/>
    </reaction>
</comment>
<dbReference type="InterPro" id="IPR036388">
    <property type="entry name" value="WH-like_DNA-bd_sf"/>
</dbReference>
<dbReference type="Gene3D" id="3.30.160.70">
    <property type="entry name" value="Methylated DNA-protein cysteine methyltransferase domain"/>
    <property type="match status" value="1"/>
</dbReference>